<evidence type="ECO:0008006" key="10">
    <source>
        <dbReference type="Google" id="ProtNLM"/>
    </source>
</evidence>
<feature type="compositionally biased region" description="Low complexity" evidence="7">
    <location>
        <begin position="7"/>
        <end position="78"/>
    </location>
</feature>
<dbReference type="Proteomes" id="UP000694388">
    <property type="component" value="Unplaced"/>
</dbReference>
<dbReference type="Ensembl" id="ENSEBUT00000006571.1">
    <property type="protein sequence ID" value="ENSEBUP00000006122.1"/>
    <property type="gene ID" value="ENSEBUG00000004064.1"/>
</dbReference>
<comment type="similarity">
    <text evidence="2">Belongs to the mesothelin family.</text>
</comment>
<keyword evidence="6" id="KW-0325">Glycoprotein</keyword>
<dbReference type="Pfam" id="PF06060">
    <property type="entry name" value="Mesothelin"/>
    <property type="match status" value="1"/>
</dbReference>
<protein>
    <recommendedName>
        <fullName evidence="10">Otoancorin</fullName>
    </recommendedName>
</protein>
<reference evidence="8" key="2">
    <citation type="submission" date="2025-09" db="UniProtKB">
        <authorList>
            <consortium name="Ensembl"/>
        </authorList>
    </citation>
    <scope>IDENTIFICATION</scope>
</reference>
<evidence type="ECO:0000313" key="8">
    <source>
        <dbReference type="Ensembl" id="ENSEBUP00000006122.1"/>
    </source>
</evidence>
<evidence type="ECO:0000256" key="2">
    <source>
        <dbReference type="ARBA" id="ARBA00011016"/>
    </source>
</evidence>
<evidence type="ECO:0000256" key="7">
    <source>
        <dbReference type="SAM" id="MobiDB-lite"/>
    </source>
</evidence>
<proteinExistence type="inferred from homology"/>
<feature type="region of interest" description="Disordered" evidence="7">
    <location>
        <begin position="1"/>
        <end position="82"/>
    </location>
</feature>
<dbReference type="GO" id="GO:0007160">
    <property type="term" value="P:cell-matrix adhesion"/>
    <property type="evidence" value="ECO:0007669"/>
    <property type="project" value="TreeGrafter"/>
</dbReference>
<dbReference type="PANTHER" id="PTHR23412:SF18">
    <property type="entry name" value="OTOANCORIN"/>
    <property type="match status" value="1"/>
</dbReference>
<dbReference type="OMA" id="LREYWEM"/>
<reference evidence="8" key="1">
    <citation type="submission" date="2025-08" db="UniProtKB">
        <authorList>
            <consortium name="Ensembl"/>
        </authorList>
    </citation>
    <scope>IDENTIFICATION</scope>
</reference>
<comment type="subcellular location">
    <subcellularLocation>
        <location evidence="1">Membrane</location>
    </subcellularLocation>
</comment>
<accession>A0A8C4PZ13</accession>
<keyword evidence="4" id="KW-0130">Cell adhesion</keyword>
<dbReference type="GO" id="GO:0009986">
    <property type="term" value="C:cell surface"/>
    <property type="evidence" value="ECO:0007669"/>
    <property type="project" value="TreeGrafter"/>
</dbReference>
<organism evidence="8 9">
    <name type="scientific">Eptatretus burgeri</name>
    <name type="common">Inshore hagfish</name>
    <dbReference type="NCBI Taxonomy" id="7764"/>
    <lineage>
        <taxon>Eukaryota</taxon>
        <taxon>Metazoa</taxon>
        <taxon>Chordata</taxon>
        <taxon>Craniata</taxon>
        <taxon>Vertebrata</taxon>
        <taxon>Cyclostomata</taxon>
        <taxon>Myxini</taxon>
        <taxon>Myxiniformes</taxon>
        <taxon>Myxinidae</taxon>
        <taxon>Eptatretinae</taxon>
        <taxon>Eptatretus</taxon>
    </lineage>
</organism>
<keyword evidence="3" id="KW-0732">Signal</keyword>
<dbReference type="InterPro" id="IPR026664">
    <property type="entry name" value="Stereocilin-rel"/>
</dbReference>
<evidence type="ECO:0000256" key="3">
    <source>
        <dbReference type="ARBA" id="ARBA00022729"/>
    </source>
</evidence>
<evidence type="ECO:0000256" key="5">
    <source>
        <dbReference type="ARBA" id="ARBA00023136"/>
    </source>
</evidence>
<name>A0A8C4PZ13_EPTBU</name>
<evidence type="ECO:0000313" key="9">
    <source>
        <dbReference type="Proteomes" id="UP000694388"/>
    </source>
</evidence>
<keyword evidence="9" id="KW-1185">Reference proteome</keyword>
<evidence type="ECO:0000256" key="4">
    <source>
        <dbReference type="ARBA" id="ARBA00022889"/>
    </source>
</evidence>
<dbReference type="GeneTree" id="ENSGT00950000182957"/>
<dbReference type="InterPro" id="IPR010335">
    <property type="entry name" value="Mesothelin"/>
</dbReference>
<evidence type="ECO:0000256" key="1">
    <source>
        <dbReference type="ARBA" id="ARBA00004370"/>
    </source>
</evidence>
<evidence type="ECO:0000256" key="6">
    <source>
        <dbReference type="ARBA" id="ARBA00023180"/>
    </source>
</evidence>
<dbReference type="GO" id="GO:0016020">
    <property type="term" value="C:membrane"/>
    <property type="evidence" value="ECO:0007669"/>
    <property type="project" value="UniProtKB-SubCell"/>
</dbReference>
<dbReference type="PANTHER" id="PTHR23412">
    <property type="entry name" value="STEREOCILIN RELATED"/>
    <property type="match status" value="1"/>
</dbReference>
<keyword evidence="5" id="KW-0472">Membrane</keyword>
<dbReference type="AlphaFoldDB" id="A0A8C4PZ13"/>
<sequence length="843" mass="92614">MSTTAVTRTASPQTGTTTSPQTGNMTSPQTGTTTSPQTGNMTSPQTGTTTSPQSGISTSPQTESSTLLQSQSTGTLTTPATQSTIPNANIAQIIENISNVTTAEVLNLTNRAVIDNIKQLGKSDEWTETNAQVLMDKYLEGGAKVSTAEEVINLGSLIQSVPSDMFSEMSSDQMEKSLPTLSNRSSLLDDVQRSSIMRNALTSIGINQTVNIISGPLVSAIPLNSLYSLKTITSTTFERKSWTQSQSSYLVQKFVSNQNSININKIRAMDQAVIGMTCDMIEKVDKADWIEAANIMTKMDTFSSTKVKCLGTAIHGTLNFEKIKKEKLESIPPSVLAMFPMTDINKIPDTHCSSLVHLLGQVRLNLLPKISQKRTDFVNRAWSCAKSNSNLVKQLGSLVCDLTATRIDSLTKDQFSALISKFKSCGTFDPDKRVAVAGLIKKVFGSTSQWVATTVEGLGPLVSTLDREDLDQLPIRSDIADKLVEIIDNEEMNAATVNPNFDFSWNVENLYDVTYYMLRGGARRFRRDIETNCTSINFSVDMIKKMKELNFKWKSDELSSCMTSTIFLETLDTLNVVTKFDQIQHTILLMKAKKAFKLKTVEDFTAWKFKALGLIKKGFSVQELKRLRLNTDTILLNFGKVKNWENSQGRTIVQQFRNGLCLLPNKINGKQLFAFNNLLCFLNPVQVAQVNKAAFSEAMNKIGKITCGTPLLVAWKNKAVETFGPVTSWTNSLLQGLQNIVAGCSAAELKAINDTRLSSISSLAIPFIPPEVLKELSVAELKALGFANLGSITEEQRKMLNSQQLNVLEEVLDTRLTSHAGKRLRGGLPMALLAALTSLFLLL</sequence>